<dbReference type="HOGENOM" id="CLU_2449753_0_0_7"/>
<name>C0QMK5_DESAH</name>
<sequence length="89" mass="10103">MLFVPLGSGKSIFLNIIGPWITCENERRAISVFAYRFGANLKNLNEYGSGVRLLQPCSGYVPRYEKHLRLPAIMNPGYVPCRFLFYASV</sequence>
<proteinExistence type="predicted"/>
<protein>
    <submittedName>
        <fullName evidence="1">Uncharacterized protein</fullName>
    </submittedName>
</protein>
<dbReference type="Proteomes" id="UP000000442">
    <property type="component" value="Plasmid pHRM2a"/>
</dbReference>
<dbReference type="EMBL" id="CP001088">
    <property type="protein sequence ID" value="ACN17999.1"/>
    <property type="molecule type" value="Genomic_DNA"/>
</dbReference>
<organism evidence="1 2">
    <name type="scientific">Desulforapulum autotrophicum (strain ATCC 43914 / DSM 3382 / VKM B-1955 / HRM2)</name>
    <name type="common">Desulfobacterium autotrophicum</name>
    <dbReference type="NCBI Taxonomy" id="177437"/>
    <lineage>
        <taxon>Bacteria</taxon>
        <taxon>Pseudomonadati</taxon>
        <taxon>Thermodesulfobacteriota</taxon>
        <taxon>Desulfobacteria</taxon>
        <taxon>Desulfobacterales</taxon>
        <taxon>Desulfobacteraceae</taxon>
        <taxon>Desulforapulum</taxon>
    </lineage>
</organism>
<evidence type="ECO:0000313" key="2">
    <source>
        <dbReference type="Proteomes" id="UP000000442"/>
    </source>
</evidence>
<geneLocation type="plasmid" evidence="1 2">
    <name>pHRM2a</name>
</geneLocation>
<dbReference type="KEGG" id="dat:HRM2_p00050"/>
<keyword evidence="1" id="KW-0614">Plasmid</keyword>
<keyword evidence="2" id="KW-1185">Reference proteome</keyword>
<dbReference type="AlphaFoldDB" id="C0QMK5"/>
<gene>
    <name evidence="1" type="ORF">HRM2_p00050</name>
</gene>
<accession>C0QMK5</accession>
<evidence type="ECO:0000313" key="1">
    <source>
        <dbReference type="EMBL" id="ACN17999.1"/>
    </source>
</evidence>
<reference evidence="1 2" key="1">
    <citation type="journal article" date="2009" name="Environ. Microbiol.">
        <title>Genome sequence of Desulfobacterium autotrophicum HRM2, a marine sulfate reducer oxidizing organic carbon completely to carbon dioxide.</title>
        <authorList>
            <person name="Strittmatter A.W."/>
            <person name="Liesegang H."/>
            <person name="Rabus R."/>
            <person name="Decker I."/>
            <person name="Amann J."/>
            <person name="Andres S."/>
            <person name="Henne A."/>
            <person name="Fricke W.F."/>
            <person name="Martinez-Arias R."/>
            <person name="Bartels D."/>
            <person name="Goesmann A."/>
            <person name="Krause L."/>
            <person name="Puehler A."/>
            <person name="Klenk H.P."/>
            <person name="Richter M."/>
            <person name="Schuler M."/>
            <person name="Gloeckner F.O."/>
            <person name="Meyerdierks A."/>
            <person name="Gottschalk G."/>
            <person name="Amann R."/>
        </authorList>
    </citation>
    <scope>NUCLEOTIDE SEQUENCE [LARGE SCALE GENOMIC DNA]</scope>
    <source>
        <strain evidence="2">ATCC 43914 / DSM 3382 / HRM2</strain>
        <plasmid evidence="2">Plasmid pHRM2a</plasmid>
    </source>
</reference>